<evidence type="ECO:0000313" key="1">
    <source>
        <dbReference type="EMBL" id="KAJ7347309.1"/>
    </source>
</evidence>
<organism evidence="1 2">
    <name type="scientific">Mycena albidolilacea</name>
    <dbReference type="NCBI Taxonomy" id="1033008"/>
    <lineage>
        <taxon>Eukaryota</taxon>
        <taxon>Fungi</taxon>
        <taxon>Dikarya</taxon>
        <taxon>Basidiomycota</taxon>
        <taxon>Agaricomycotina</taxon>
        <taxon>Agaricomycetes</taxon>
        <taxon>Agaricomycetidae</taxon>
        <taxon>Agaricales</taxon>
        <taxon>Marasmiineae</taxon>
        <taxon>Mycenaceae</taxon>
        <taxon>Mycena</taxon>
    </lineage>
</organism>
<dbReference type="EMBL" id="JARIHO010000019">
    <property type="protein sequence ID" value="KAJ7347309.1"/>
    <property type="molecule type" value="Genomic_DNA"/>
</dbReference>
<name>A0AAD7A0X6_9AGAR</name>
<sequence>MPLFTNHAMMNVNACCIRCPEAGCELYLPALKKCLNGKNKDCYYTACYNLSHSHMFKFWDLDDTPTPIANQLPAASLPQPPPFLTPAARAPRTVCPTCGHQGNALCRTNRCKTDCRTHSTVSCKTHNMLQPPAAQPSLL</sequence>
<gene>
    <name evidence="1" type="ORF">DFH08DRAFT_960656</name>
</gene>
<keyword evidence="2" id="KW-1185">Reference proteome</keyword>
<evidence type="ECO:0000313" key="2">
    <source>
        <dbReference type="Proteomes" id="UP001218218"/>
    </source>
</evidence>
<proteinExistence type="predicted"/>
<dbReference type="AlphaFoldDB" id="A0AAD7A0X6"/>
<reference evidence="1" key="1">
    <citation type="submission" date="2023-03" db="EMBL/GenBank/DDBJ databases">
        <title>Massive genome expansion in bonnet fungi (Mycena s.s.) driven by repeated elements and novel gene families across ecological guilds.</title>
        <authorList>
            <consortium name="Lawrence Berkeley National Laboratory"/>
            <person name="Harder C.B."/>
            <person name="Miyauchi S."/>
            <person name="Viragh M."/>
            <person name="Kuo A."/>
            <person name="Thoen E."/>
            <person name="Andreopoulos B."/>
            <person name="Lu D."/>
            <person name="Skrede I."/>
            <person name="Drula E."/>
            <person name="Henrissat B."/>
            <person name="Morin E."/>
            <person name="Kohler A."/>
            <person name="Barry K."/>
            <person name="LaButti K."/>
            <person name="Morin E."/>
            <person name="Salamov A."/>
            <person name="Lipzen A."/>
            <person name="Mereny Z."/>
            <person name="Hegedus B."/>
            <person name="Baldrian P."/>
            <person name="Stursova M."/>
            <person name="Weitz H."/>
            <person name="Taylor A."/>
            <person name="Grigoriev I.V."/>
            <person name="Nagy L.G."/>
            <person name="Martin F."/>
            <person name="Kauserud H."/>
        </authorList>
    </citation>
    <scope>NUCLEOTIDE SEQUENCE</scope>
    <source>
        <strain evidence="1">CBHHK002</strain>
    </source>
</reference>
<dbReference type="Proteomes" id="UP001218218">
    <property type="component" value="Unassembled WGS sequence"/>
</dbReference>
<comment type="caution">
    <text evidence="1">The sequence shown here is derived from an EMBL/GenBank/DDBJ whole genome shotgun (WGS) entry which is preliminary data.</text>
</comment>
<accession>A0AAD7A0X6</accession>
<protein>
    <submittedName>
        <fullName evidence="1">Uncharacterized protein</fullName>
    </submittedName>
</protein>